<evidence type="ECO:0000256" key="2">
    <source>
        <dbReference type="ARBA" id="ARBA00022771"/>
    </source>
</evidence>
<keyword evidence="2 4" id="KW-0863">Zinc-finger</keyword>
<dbReference type="InterPro" id="IPR017907">
    <property type="entry name" value="Znf_RING_CS"/>
</dbReference>
<keyword evidence="1" id="KW-0479">Metal-binding</keyword>
<dbReference type="InterPro" id="IPR051435">
    <property type="entry name" value="RING_finger_E3_ubiq-ligases"/>
</dbReference>
<evidence type="ECO:0000256" key="4">
    <source>
        <dbReference type="PROSITE-ProRule" id="PRU00024"/>
    </source>
</evidence>
<feature type="domain" description="B box-type" evidence="6">
    <location>
        <begin position="99"/>
        <end position="145"/>
    </location>
</feature>
<evidence type="ECO:0000313" key="8">
    <source>
        <dbReference type="Proteomes" id="UP000823046"/>
    </source>
</evidence>
<name>A0ABQ7JDP6_9APIC</name>
<dbReference type="Gene3D" id="3.30.160.60">
    <property type="entry name" value="Classic Zinc Finger"/>
    <property type="match status" value="1"/>
</dbReference>
<dbReference type="PANTHER" id="PTHR22791">
    <property type="entry name" value="RING-TYPE DOMAIN-CONTAINING PROTEIN"/>
    <property type="match status" value="1"/>
</dbReference>
<dbReference type="EMBL" id="JADAQX010000096">
    <property type="protein sequence ID" value="KAF8822030.1"/>
    <property type="molecule type" value="Genomic_DNA"/>
</dbReference>
<dbReference type="Proteomes" id="UP000823046">
    <property type="component" value="Unassembled WGS sequence"/>
</dbReference>
<feature type="domain" description="RING-type" evidence="5">
    <location>
        <begin position="28"/>
        <end position="71"/>
    </location>
</feature>
<dbReference type="PROSITE" id="PS50119">
    <property type="entry name" value="ZF_BBOX"/>
    <property type="match status" value="1"/>
</dbReference>
<dbReference type="PANTHER" id="PTHR22791:SF6">
    <property type="entry name" value="RING-TYPE DOMAIN-CONTAINING PROTEIN"/>
    <property type="match status" value="1"/>
</dbReference>
<dbReference type="PROSITE" id="PS00518">
    <property type="entry name" value="ZF_RING_1"/>
    <property type="match status" value="1"/>
</dbReference>
<dbReference type="SMART" id="SM00184">
    <property type="entry name" value="RING"/>
    <property type="match status" value="1"/>
</dbReference>
<keyword evidence="8" id="KW-1185">Reference proteome</keyword>
<gene>
    <name evidence="7" type="ORF">IE077_001198</name>
</gene>
<dbReference type="InterPro" id="IPR013083">
    <property type="entry name" value="Znf_RING/FYVE/PHD"/>
</dbReference>
<dbReference type="SUPFAM" id="SSF57845">
    <property type="entry name" value="B-box zinc-binding domain"/>
    <property type="match status" value="1"/>
</dbReference>
<comment type="caution">
    <text evidence="7">The sequence shown here is derived from an EMBL/GenBank/DDBJ whole genome shotgun (WGS) entry which is preliminary data.</text>
</comment>
<organism evidence="7 8">
    <name type="scientific">Cardiosporidium cionae</name>
    <dbReference type="NCBI Taxonomy" id="476202"/>
    <lineage>
        <taxon>Eukaryota</taxon>
        <taxon>Sar</taxon>
        <taxon>Alveolata</taxon>
        <taxon>Apicomplexa</taxon>
        <taxon>Aconoidasida</taxon>
        <taxon>Nephromycida</taxon>
        <taxon>Cardiosporidium</taxon>
    </lineage>
</organism>
<reference evidence="7 8" key="1">
    <citation type="journal article" date="2020" name="bioRxiv">
        <title>Metabolic contributions of an alphaproteobacterial endosymbiont in the apicomplexan Cardiosporidium cionae.</title>
        <authorList>
            <person name="Hunter E.S."/>
            <person name="Paight C.J."/>
            <person name="Lane C.E."/>
        </authorList>
    </citation>
    <scope>NUCLEOTIDE SEQUENCE [LARGE SCALE GENOMIC DNA]</scope>
    <source>
        <strain evidence="7">ESH_2018</strain>
    </source>
</reference>
<evidence type="ECO:0000259" key="6">
    <source>
        <dbReference type="PROSITE" id="PS50119"/>
    </source>
</evidence>
<dbReference type="Pfam" id="PF13639">
    <property type="entry name" value="zf-RING_2"/>
    <property type="match status" value="1"/>
</dbReference>
<keyword evidence="3" id="KW-0862">Zinc</keyword>
<protein>
    <submittedName>
        <fullName evidence="7">Zinc finger, C3HC4 type (RING finger) domain-containing protein</fullName>
    </submittedName>
</protein>
<evidence type="ECO:0000313" key="7">
    <source>
        <dbReference type="EMBL" id="KAF8822030.1"/>
    </source>
</evidence>
<dbReference type="Pfam" id="PF00643">
    <property type="entry name" value="zf-B_box"/>
    <property type="match status" value="1"/>
</dbReference>
<dbReference type="InterPro" id="IPR001841">
    <property type="entry name" value="Znf_RING"/>
</dbReference>
<sequence length="302" mass="34367">MDPPGTEGGSIAPVESELPITIISNYSCCICLNEYNLTERRPKILQCGHTICQQCIAKILNLGLALCPWCRREVRIVADNLLALERQPAVALLGNACETDAEKCQEHKKHILAFCSDCEELLCVQCFAEMNSDHYDTTLHRRIDLATAFKCTINQMENFIQLFEGMSEELQNVDRIGLNNIQQHVSDQYRIANLSILQRNDAVKAQLRSLMNAIDENTAKTQLILKSQFERQVSLIRRGDNELDELSQRSQSCMERLKAAKKSALSTPGMYSRTHIRLRQHCLPLNYIEFIRTQKNGMCCET</sequence>
<evidence type="ECO:0000256" key="1">
    <source>
        <dbReference type="ARBA" id="ARBA00022723"/>
    </source>
</evidence>
<evidence type="ECO:0000259" key="5">
    <source>
        <dbReference type="PROSITE" id="PS50089"/>
    </source>
</evidence>
<proteinExistence type="predicted"/>
<dbReference type="Gene3D" id="3.30.40.10">
    <property type="entry name" value="Zinc/RING finger domain, C3HC4 (zinc finger)"/>
    <property type="match status" value="1"/>
</dbReference>
<dbReference type="PROSITE" id="PS50089">
    <property type="entry name" value="ZF_RING_2"/>
    <property type="match status" value="1"/>
</dbReference>
<evidence type="ECO:0000256" key="3">
    <source>
        <dbReference type="ARBA" id="ARBA00022833"/>
    </source>
</evidence>
<dbReference type="SUPFAM" id="SSF57850">
    <property type="entry name" value="RING/U-box"/>
    <property type="match status" value="1"/>
</dbReference>
<dbReference type="InterPro" id="IPR000315">
    <property type="entry name" value="Znf_B-box"/>
</dbReference>
<accession>A0ABQ7JDP6</accession>